<accession>A0ABQ5G629</accession>
<comment type="caution">
    <text evidence="2">The sequence shown here is derived from an EMBL/GenBank/DDBJ whole genome shotgun (WGS) entry which is preliminary data.</text>
</comment>
<reference evidence="2" key="2">
    <citation type="submission" date="2022-01" db="EMBL/GenBank/DDBJ databases">
        <authorList>
            <person name="Yamashiro T."/>
            <person name="Shiraishi A."/>
            <person name="Satake H."/>
            <person name="Nakayama K."/>
        </authorList>
    </citation>
    <scope>NUCLEOTIDE SEQUENCE</scope>
</reference>
<evidence type="ECO:0000313" key="2">
    <source>
        <dbReference type="EMBL" id="GJT70474.1"/>
    </source>
</evidence>
<reference evidence="2" key="1">
    <citation type="journal article" date="2022" name="Int. J. Mol. Sci.">
        <title>Draft Genome of Tanacetum Coccineum: Genomic Comparison of Closely Related Tanacetum-Family Plants.</title>
        <authorList>
            <person name="Yamashiro T."/>
            <person name="Shiraishi A."/>
            <person name="Nakayama K."/>
            <person name="Satake H."/>
        </authorList>
    </citation>
    <scope>NUCLEOTIDE SEQUENCE</scope>
</reference>
<dbReference type="Proteomes" id="UP001151760">
    <property type="component" value="Unassembled WGS sequence"/>
</dbReference>
<name>A0ABQ5G629_9ASTR</name>
<organism evidence="2 3">
    <name type="scientific">Tanacetum coccineum</name>
    <dbReference type="NCBI Taxonomy" id="301880"/>
    <lineage>
        <taxon>Eukaryota</taxon>
        <taxon>Viridiplantae</taxon>
        <taxon>Streptophyta</taxon>
        <taxon>Embryophyta</taxon>
        <taxon>Tracheophyta</taxon>
        <taxon>Spermatophyta</taxon>
        <taxon>Magnoliopsida</taxon>
        <taxon>eudicotyledons</taxon>
        <taxon>Gunneridae</taxon>
        <taxon>Pentapetalae</taxon>
        <taxon>asterids</taxon>
        <taxon>campanulids</taxon>
        <taxon>Asterales</taxon>
        <taxon>Asteraceae</taxon>
        <taxon>Asteroideae</taxon>
        <taxon>Anthemideae</taxon>
        <taxon>Anthemidinae</taxon>
        <taxon>Tanacetum</taxon>
    </lineage>
</organism>
<proteinExistence type="predicted"/>
<evidence type="ECO:0000256" key="1">
    <source>
        <dbReference type="SAM" id="MobiDB-lite"/>
    </source>
</evidence>
<feature type="compositionally biased region" description="Basic and acidic residues" evidence="1">
    <location>
        <begin position="77"/>
        <end position="87"/>
    </location>
</feature>
<feature type="region of interest" description="Disordered" evidence="1">
    <location>
        <begin position="77"/>
        <end position="101"/>
    </location>
</feature>
<gene>
    <name evidence="2" type="ORF">Tco_1029760</name>
</gene>
<protein>
    <submittedName>
        <fullName evidence="2">Uncharacterized protein</fullName>
    </submittedName>
</protein>
<evidence type="ECO:0000313" key="3">
    <source>
        <dbReference type="Proteomes" id="UP001151760"/>
    </source>
</evidence>
<dbReference type="EMBL" id="BQNB010018080">
    <property type="protein sequence ID" value="GJT70474.1"/>
    <property type="molecule type" value="Genomic_DNA"/>
</dbReference>
<sequence length="101" mass="11246">MGHAHMVPHVQFHAHRLNYGLVRHTSAKIHRQLCGAAKSIPCKFLTTKEIHQGSRRNPPYQAKGGRVNKSFYGALQGREHARERSTGVHENGPESCTALPT</sequence>
<keyword evidence="3" id="KW-1185">Reference proteome</keyword>